<evidence type="ECO:0000313" key="1">
    <source>
        <dbReference type="EMBL" id="CAB4654831.1"/>
    </source>
</evidence>
<organism evidence="1">
    <name type="scientific">freshwater metagenome</name>
    <dbReference type="NCBI Taxonomy" id="449393"/>
    <lineage>
        <taxon>unclassified sequences</taxon>
        <taxon>metagenomes</taxon>
        <taxon>ecological metagenomes</taxon>
    </lineage>
</organism>
<gene>
    <name evidence="1" type="ORF">UFOPK2195_00685</name>
</gene>
<proteinExistence type="predicted"/>
<accession>A0A6J6KZ28</accession>
<protein>
    <submittedName>
        <fullName evidence="1">Unannotated protein</fullName>
    </submittedName>
</protein>
<dbReference type="Gene3D" id="3.40.50.300">
    <property type="entry name" value="P-loop containing nucleotide triphosphate hydrolases"/>
    <property type="match status" value="1"/>
</dbReference>
<dbReference type="EMBL" id="CAEZWH010000118">
    <property type="protein sequence ID" value="CAB4654831.1"/>
    <property type="molecule type" value="Genomic_DNA"/>
</dbReference>
<reference evidence="1" key="1">
    <citation type="submission" date="2020-05" db="EMBL/GenBank/DDBJ databases">
        <authorList>
            <person name="Chiriac C."/>
            <person name="Salcher M."/>
            <person name="Ghai R."/>
            <person name="Kavagutti S V."/>
        </authorList>
    </citation>
    <scope>NUCLEOTIDE SEQUENCE</scope>
</reference>
<sequence>MDRVARRAILHIGTHKTGTTSFQHWLRIHHERLAREHGIDIYEGLFQNNREIALLCADGSKQYPTMRRIPEWNTEHWQSHVAQHVLSQVEGPAETLVIASETLSFLRNPEELSALAKLLATREVTVVVTLRERNDYLRSWAEHLTRDGFTLSDDPNSFAYVQPDSWLADYDSLLAAYQNQFGQESVRVVDYENEIRAHTSVIPGIMKHIVATADNLPEWHGVFKNSSKQFSEMQKPFLQRVIHRLTRR</sequence>
<dbReference type="AlphaFoldDB" id="A0A6J6KZ28"/>
<dbReference type="InterPro" id="IPR027417">
    <property type="entry name" value="P-loop_NTPase"/>
</dbReference>
<name>A0A6J6KZ28_9ZZZZ</name>
<dbReference type="SUPFAM" id="SSF52540">
    <property type="entry name" value="P-loop containing nucleoside triphosphate hydrolases"/>
    <property type="match status" value="1"/>
</dbReference>